<dbReference type="HOGENOM" id="CLU_628699_0_0_1"/>
<feature type="region of interest" description="Disordered" evidence="1">
    <location>
        <begin position="370"/>
        <end position="436"/>
    </location>
</feature>
<protein>
    <submittedName>
        <fullName evidence="2">Uncharacterized protein</fullName>
    </submittedName>
</protein>
<evidence type="ECO:0000256" key="1">
    <source>
        <dbReference type="SAM" id="MobiDB-lite"/>
    </source>
</evidence>
<dbReference type="Proteomes" id="UP000053263">
    <property type="component" value="Unassembled WGS sequence"/>
</dbReference>
<gene>
    <name evidence="2" type="ORF">PLICRDRAFT_180174</name>
</gene>
<sequence length="436" mass="49522">MPSFLHFNALDAATSSRTPLRRVIALDTDNTVTDSDSVVSTAALSTTSNATTVWVGIGSTAGRVLQALGNLQLRALDNVIIRMKLSAAENLVFKQLRTAGEVPPTLGPVWDDLIELSRPVYSPRITCRAMHLIRLQIECRQTAHFIKALQKRTYDEIYSFVLGYSSYSLGKNDVDIDSLHLGMQDEFVDFLWDFAQQDELVFWFNLRIGLLDTCLNDKRYWDHRSKPFLARYSAIFAHCTNNYPGAREAIAAHPVSLLWPLGARLFPAERRRFAYICSGRRKAWPRVNHETIRWRLQHLRPGIDDSARTIEACIDCLELRRDIYPDDIRELANRAITLFLHYGTAAALHWHRKIVKDVLDFLRAPEEPVYQQEIPESTPEPSSPRPSSKMPALAIPRPESPPLQNQKDRNTRGPGQLHRLFSAGDARRGTRVSDEG</sequence>
<evidence type="ECO:0000313" key="3">
    <source>
        <dbReference type="Proteomes" id="UP000053263"/>
    </source>
</evidence>
<keyword evidence="3" id="KW-1185">Reference proteome</keyword>
<proteinExistence type="predicted"/>
<evidence type="ECO:0000313" key="2">
    <source>
        <dbReference type="EMBL" id="KII83841.1"/>
    </source>
</evidence>
<dbReference type="AlphaFoldDB" id="A0A0C9SKJ4"/>
<name>A0A0C9SKJ4_PLICR</name>
<reference evidence="2 3" key="1">
    <citation type="submission" date="2014-06" db="EMBL/GenBank/DDBJ databases">
        <title>Evolutionary Origins and Diversification of the Mycorrhizal Mutualists.</title>
        <authorList>
            <consortium name="DOE Joint Genome Institute"/>
            <consortium name="Mycorrhizal Genomics Consortium"/>
            <person name="Kohler A."/>
            <person name="Kuo A."/>
            <person name="Nagy L.G."/>
            <person name="Floudas D."/>
            <person name="Copeland A."/>
            <person name="Barry K.W."/>
            <person name="Cichocki N."/>
            <person name="Veneault-Fourrey C."/>
            <person name="LaButti K."/>
            <person name="Lindquist E.A."/>
            <person name="Lipzen A."/>
            <person name="Lundell T."/>
            <person name="Morin E."/>
            <person name="Murat C."/>
            <person name="Riley R."/>
            <person name="Ohm R."/>
            <person name="Sun H."/>
            <person name="Tunlid A."/>
            <person name="Henrissat B."/>
            <person name="Grigoriev I.V."/>
            <person name="Hibbett D.S."/>
            <person name="Martin F."/>
        </authorList>
    </citation>
    <scope>NUCLEOTIDE SEQUENCE [LARGE SCALE GENOMIC DNA]</scope>
    <source>
        <strain evidence="2 3">FD-325 SS-3</strain>
    </source>
</reference>
<accession>A0A0C9SKJ4</accession>
<feature type="compositionally biased region" description="Basic and acidic residues" evidence="1">
    <location>
        <begin position="425"/>
        <end position="436"/>
    </location>
</feature>
<feature type="compositionally biased region" description="Low complexity" evidence="1">
    <location>
        <begin position="375"/>
        <end position="388"/>
    </location>
</feature>
<dbReference type="OrthoDB" id="3062192at2759"/>
<dbReference type="EMBL" id="KN832574">
    <property type="protein sequence ID" value="KII83841.1"/>
    <property type="molecule type" value="Genomic_DNA"/>
</dbReference>
<organism evidence="2 3">
    <name type="scientific">Plicaturopsis crispa FD-325 SS-3</name>
    <dbReference type="NCBI Taxonomy" id="944288"/>
    <lineage>
        <taxon>Eukaryota</taxon>
        <taxon>Fungi</taxon>
        <taxon>Dikarya</taxon>
        <taxon>Basidiomycota</taxon>
        <taxon>Agaricomycotina</taxon>
        <taxon>Agaricomycetes</taxon>
        <taxon>Agaricomycetidae</taxon>
        <taxon>Amylocorticiales</taxon>
        <taxon>Amylocorticiaceae</taxon>
        <taxon>Plicatura</taxon>
        <taxon>Plicaturopsis crispa</taxon>
    </lineage>
</organism>